<sequence>MTDTPNHGYNRPKKGATDWHLALNENFENIDADIEIRGTEADKSDYKPKQGAKYEATDSGAVYYGNGDTWVLADRKVESMNAGRVSAGELLKAGESSTAVVAPSVSSAFDSIQGALDQGFDDIILAEEITEGNILLERDNISITGYGSGTFSVINDPQDGNPVFHTGDNRVAHITLEGLKVVGGNDSGPAIYTNRDGFQDESGAVNWEVYNCRFRAGPIVMNGPRNTLRNVTCASFHTTPITIPWNKQYTYQTTAALCMTGATFAIVGGTYSNKAGSEYANEAAYISTGSGSITGGVTFTNVGGSGGGNRDILFNGTSRLLVGPCSYESSKEYNMQFGLTQSTGTGCNHAVILGASMNEREQGKPDEGFAVIKVENAIDDVTFMNPLNDIIFEIEEVDSSPKAHVTVWGGNKVRARGNLPHTVTHINPQSQSGGFQIGGDDEAPQTQTYFQVHKSEPNFYQTGAMALADGTNWDPDNDGNAEIVIWNGSKWVEMVDLEASI</sequence>
<evidence type="ECO:0000313" key="1">
    <source>
        <dbReference type="EMBL" id="MFD1633360.1"/>
    </source>
</evidence>
<organism evidence="1 2">
    <name type="scientific">Haloplanus ruber</name>
    <dbReference type="NCBI Taxonomy" id="869892"/>
    <lineage>
        <taxon>Archaea</taxon>
        <taxon>Methanobacteriati</taxon>
        <taxon>Methanobacteriota</taxon>
        <taxon>Stenosarchaea group</taxon>
        <taxon>Halobacteria</taxon>
        <taxon>Halobacteriales</taxon>
        <taxon>Haloferacaceae</taxon>
        <taxon>Haloplanus</taxon>
    </lineage>
</organism>
<comment type="caution">
    <text evidence="1">The sequence shown here is derived from an EMBL/GenBank/DDBJ whole genome shotgun (WGS) entry which is preliminary data.</text>
</comment>
<evidence type="ECO:0000313" key="2">
    <source>
        <dbReference type="Proteomes" id="UP001597075"/>
    </source>
</evidence>
<proteinExistence type="predicted"/>
<gene>
    <name evidence="1" type="ORF">ACFSBJ_06370</name>
</gene>
<dbReference type="AlphaFoldDB" id="A0ABD6CWD6"/>
<dbReference type="RefSeq" id="WP_256405752.1">
    <property type="nucleotide sequence ID" value="NZ_CP187151.1"/>
</dbReference>
<accession>A0ABD6CWD6</accession>
<reference evidence="1 2" key="1">
    <citation type="journal article" date="2019" name="Int. J. Syst. Evol. Microbiol.">
        <title>The Global Catalogue of Microorganisms (GCM) 10K type strain sequencing project: providing services to taxonomists for standard genome sequencing and annotation.</title>
        <authorList>
            <consortium name="The Broad Institute Genomics Platform"/>
            <consortium name="The Broad Institute Genome Sequencing Center for Infectious Disease"/>
            <person name="Wu L."/>
            <person name="Ma J."/>
        </authorList>
    </citation>
    <scope>NUCLEOTIDE SEQUENCE [LARGE SCALE GENOMIC DNA]</scope>
    <source>
        <strain evidence="1 2">CGMCC 1.10594</strain>
    </source>
</reference>
<name>A0ABD6CWD6_9EURY</name>
<dbReference type="SUPFAM" id="SSF51126">
    <property type="entry name" value="Pectin lyase-like"/>
    <property type="match status" value="1"/>
</dbReference>
<dbReference type="Proteomes" id="UP001597075">
    <property type="component" value="Unassembled WGS sequence"/>
</dbReference>
<protein>
    <submittedName>
        <fullName evidence="1">Uncharacterized protein</fullName>
    </submittedName>
</protein>
<dbReference type="EMBL" id="JBHUDL010000009">
    <property type="protein sequence ID" value="MFD1633360.1"/>
    <property type="molecule type" value="Genomic_DNA"/>
</dbReference>
<keyword evidence="2" id="KW-1185">Reference proteome</keyword>
<dbReference type="InterPro" id="IPR011050">
    <property type="entry name" value="Pectin_lyase_fold/virulence"/>
</dbReference>